<keyword evidence="3 4" id="KW-0418">Kinase</keyword>
<evidence type="ECO:0000256" key="3">
    <source>
        <dbReference type="ARBA" id="ARBA00022777"/>
    </source>
</evidence>
<reference evidence="6" key="1">
    <citation type="submission" date="2016-10" db="EMBL/GenBank/DDBJ databases">
        <authorList>
            <person name="Varghese N."/>
            <person name="Submissions S."/>
        </authorList>
    </citation>
    <scope>NUCLEOTIDE SEQUENCE [LARGE SCALE GENOMIC DNA]</scope>
    <source>
        <strain evidence="6">CGMCC 1.6963</strain>
    </source>
</reference>
<evidence type="ECO:0000313" key="6">
    <source>
        <dbReference type="Proteomes" id="UP000199019"/>
    </source>
</evidence>
<dbReference type="Proteomes" id="UP000199019">
    <property type="component" value="Unassembled WGS sequence"/>
</dbReference>
<dbReference type="OrthoDB" id="9774290at2"/>
<gene>
    <name evidence="5" type="ORF">SAMN05216199_2999</name>
</gene>
<dbReference type="Gene3D" id="3.90.1510.10">
    <property type="entry name" value="Glycerate kinase, domain 2"/>
    <property type="match status" value="1"/>
</dbReference>
<dbReference type="GO" id="GO:0008887">
    <property type="term" value="F:glycerate kinase activity"/>
    <property type="evidence" value="ECO:0007669"/>
    <property type="project" value="UniProtKB-UniRule"/>
</dbReference>
<dbReference type="PIRSF" id="PIRSF006078">
    <property type="entry name" value="GlxK"/>
    <property type="match status" value="1"/>
</dbReference>
<dbReference type="EMBL" id="FOHB01000005">
    <property type="protein sequence ID" value="SES34565.1"/>
    <property type="molecule type" value="Genomic_DNA"/>
</dbReference>
<sequence>MSPPRGPGRVVLAPDSFKGSVSAAEVAAALARGVRAELPDVEVVEHPIADGGEGTVDAVVRAGLRRVEATVSGPLGQPVQGAYAVAGREAVVELAEAAGLGRLPPSGPSPVTARTATTRGVGELVLHAAENGATTVTLGIGGSCTTDGGAGLVTALGARLLTADGRAAGPGGAGLLEAARLDLSRLDPRLRGVRLVVACDVDNPLLGPDGAAAVYAPQKGAGPEDVALLEQGLRRWADVVADATGTDLRDLPGAGAAGGVGFGLAALLGARLQPGAPLLLEATAFHRHLGPDALIVVGEGSFDQQSLRGKGPVAAARLAKVASARVVAVAGRSTVAVEDAKAVGVDAVFTLVDLEPDPRRCVAEAARLLEETGRRVGRWWAAQPP</sequence>
<dbReference type="Gene3D" id="3.40.50.10350">
    <property type="entry name" value="Glycerate kinase, domain 1"/>
    <property type="match status" value="1"/>
</dbReference>
<keyword evidence="2 4" id="KW-0808">Transferase</keyword>
<dbReference type="SUPFAM" id="SSF110738">
    <property type="entry name" value="Glycerate kinase I"/>
    <property type="match status" value="1"/>
</dbReference>
<dbReference type="PANTHER" id="PTHR21599:SF0">
    <property type="entry name" value="GLYCERATE KINASE"/>
    <property type="match status" value="1"/>
</dbReference>
<protein>
    <submittedName>
        <fullName evidence="5">Glycerate kinase</fullName>
    </submittedName>
</protein>
<comment type="similarity">
    <text evidence="1 4">Belongs to the glycerate kinase type-1 family.</text>
</comment>
<dbReference type="RefSeq" id="WP_091759668.1">
    <property type="nucleotide sequence ID" value="NZ_FOHB01000005.1"/>
</dbReference>
<dbReference type="NCBIfam" id="TIGR00045">
    <property type="entry name" value="glycerate kinase"/>
    <property type="match status" value="1"/>
</dbReference>
<dbReference type="PANTHER" id="PTHR21599">
    <property type="entry name" value="GLYCERATE KINASE"/>
    <property type="match status" value="1"/>
</dbReference>
<name>A0A1H9WL21_9MICO</name>
<evidence type="ECO:0000256" key="1">
    <source>
        <dbReference type="ARBA" id="ARBA00006284"/>
    </source>
</evidence>
<dbReference type="InterPro" id="IPR018193">
    <property type="entry name" value="Glyc_kinase_flavodox-like_fold"/>
</dbReference>
<dbReference type="InterPro" id="IPR004381">
    <property type="entry name" value="Glycerate_kinase"/>
</dbReference>
<organism evidence="5 6">
    <name type="scientific">Pedococcus cremeus</name>
    <dbReference type="NCBI Taxonomy" id="587636"/>
    <lineage>
        <taxon>Bacteria</taxon>
        <taxon>Bacillati</taxon>
        <taxon>Actinomycetota</taxon>
        <taxon>Actinomycetes</taxon>
        <taxon>Micrococcales</taxon>
        <taxon>Intrasporangiaceae</taxon>
        <taxon>Pedococcus</taxon>
    </lineage>
</organism>
<dbReference type="InterPro" id="IPR036129">
    <property type="entry name" value="Glycerate_kinase_sf"/>
</dbReference>
<dbReference type="STRING" id="587636.SAMN05216199_2999"/>
<proteinExistence type="inferred from homology"/>
<dbReference type="Pfam" id="PF02595">
    <property type="entry name" value="Gly_kinase"/>
    <property type="match status" value="1"/>
</dbReference>
<accession>A0A1H9WL21</accession>
<evidence type="ECO:0000313" key="5">
    <source>
        <dbReference type="EMBL" id="SES34565.1"/>
    </source>
</evidence>
<dbReference type="GO" id="GO:0031388">
    <property type="term" value="P:organic acid phosphorylation"/>
    <property type="evidence" value="ECO:0007669"/>
    <property type="project" value="UniProtKB-UniRule"/>
</dbReference>
<dbReference type="InterPro" id="IPR018197">
    <property type="entry name" value="Glycerate_kinase_RE-like"/>
</dbReference>
<dbReference type="AlphaFoldDB" id="A0A1H9WL21"/>
<evidence type="ECO:0000256" key="2">
    <source>
        <dbReference type="ARBA" id="ARBA00022679"/>
    </source>
</evidence>
<evidence type="ECO:0000256" key="4">
    <source>
        <dbReference type="PIRNR" id="PIRNR006078"/>
    </source>
</evidence>
<keyword evidence="6" id="KW-1185">Reference proteome</keyword>